<reference evidence="1 2" key="1">
    <citation type="journal article" date="2022" name="DNA Res.">
        <title>Chromosomal-level genome assembly of the orchid tree Bauhinia variegata (Leguminosae; Cercidoideae) supports the allotetraploid origin hypothesis of Bauhinia.</title>
        <authorList>
            <person name="Zhong Y."/>
            <person name="Chen Y."/>
            <person name="Zheng D."/>
            <person name="Pang J."/>
            <person name="Liu Y."/>
            <person name="Luo S."/>
            <person name="Meng S."/>
            <person name="Qian L."/>
            <person name="Wei D."/>
            <person name="Dai S."/>
            <person name="Zhou R."/>
        </authorList>
    </citation>
    <scope>NUCLEOTIDE SEQUENCE [LARGE SCALE GENOMIC DNA]</scope>
    <source>
        <strain evidence="1">BV-YZ2020</strain>
    </source>
</reference>
<name>A0ACB9PDT9_BAUVA</name>
<protein>
    <submittedName>
        <fullName evidence="1">Uncharacterized protein</fullName>
    </submittedName>
</protein>
<gene>
    <name evidence="1" type="ORF">L6164_012746</name>
</gene>
<dbReference type="EMBL" id="CM039430">
    <property type="protein sequence ID" value="KAI4345646.1"/>
    <property type="molecule type" value="Genomic_DNA"/>
</dbReference>
<comment type="caution">
    <text evidence="1">The sequence shown here is derived from an EMBL/GenBank/DDBJ whole genome shotgun (WGS) entry which is preliminary data.</text>
</comment>
<sequence length="224" mass="26130">MAKLLAELVRDLKSEGWENVNPRELYFLWAGLKKAERRQEIGAFMAGGVTFAATRALNITKVASLNLAGGAAYFFGKWVHNRSLGSSLDNIIALDGTLVQEKIIRKYPEDTRRMQLLCKFFILERIDIESRCYQRWRHRNCFGDNCILGQTRRQAYKWRMTKPKQVSGTVKLSFKDIIEGPLEYLFGHETISWMEIHHFNTWYASSLGMLEFDDWVDHDFIRLV</sequence>
<proteinExistence type="predicted"/>
<evidence type="ECO:0000313" key="1">
    <source>
        <dbReference type="EMBL" id="KAI4345646.1"/>
    </source>
</evidence>
<organism evidence="1 2">
    <name type="scientific">Bauhinia variegata</name>
    <name type="common">Purple orchid tree</name>
    <name type="synonym">Phanera variegata</name>
    <dbReference type="NCBI Taxonomy" id="167791"/>
    <lineage>
        <taxon>Eukaryota</taxon>
        <taxon>Viridiplantae</taxon>
        <taxon>Streptophyta</taxon>
        <taxon>Embryophyta</taxon>
        <taxon>Tracheophyta</taxon>
        <taxon>Spermatophyta</taxon>
        <taxon>Magnoliopsida</taxon>
        <taxon>eudicotyledons</taxon>
        <taxon>Gunneridae</taxon>
        <taxon>Pentapetalae</taxon>
        <taxon>rosids</taxon>
        <taxon>fabids</taxon>
        <taxon>Fabales</taxon>
        <taxon>Fabaceae</taxon>
        <taxon>Cercidoideae</taxon>
        <taxon>Cercideae</taxon>
        <taxon>Bauhiniinae</taxon>
        <taxon>Bauhinia</taxon>
    </lineage>
</organism>
<evidence type="ECO:0000313" key="2">
    <source>
        <dbReference type="Proteomes" id="UP000828941"/>
    </source>
</evidence>
<accession>A0ACB9PDT9</accession>
<dbReference type="Proteomes" id="UP000828941">
    <property type="component" value="Chromosome 5"/>
</dbReference>
<keyword evidence="2" id="KW-1185">Reference proteome</keyword>